<dbReference type="PANTHER" id="PTHR13390:SF0">
    <property type="entry name" value="LIPID DROPLET-ASSOCIATED HYDROLASE"/>
    <property type="match status" value="1"/>
</dbReference>
<dbReference type="InterPro" id="IPR029058">
    <property type="entry name" value="AB_hydrolase_fold"/>
</dbReference>
<keyword evidence="6" id="KW-1185">Reference proteome</keyword>
<dbReference type="InterPro" id="IPR019363">
    <property type="entry name" value="LDAH"/>
</dbReference>
<dbReference type="Pfam" id="PF10230">
    <property type="entry name" value="LIDHydrolase"/>
    <property type="match status" value="1"/>
</dbReference>
<dbReference type="Gramene" id="ERN16179">
    <property type="protein sequence ID" value="ERN16179"/>
    <property type="gene ID" value="AMTR_s00030p00234170"/>
</dbReference>
<evidence type="ECO:0000256" key="3">
    <source>
        <dbReference type="ARBA" id="ARBA00022677"/>
    </source>
</evidence>
<gene>
    <name evidence="5" type="ORF">AMTR_s00030p00234170</name>
</gene>
<dbReference type="GO" id="GO:0019915">
    <property type="term" value="P:lipid storage"/>
    <property type="evidence" value="ECO:0000318"/>
    <property type="project" value="GO_Central"/>
</dbReference>
<evidence type="ECO:0000313" key="6">
    <source>
        <dbReference type="Proteomes" id="UP000017836"/>
    </source>
</evidence>
<accession>U5D177</accession>
<comment type="similarity">
    <text evidence="2">Belongs to the AB hydrolase superfamily. LDAH family.</text>
</comment>
<reference evidence="6" key="1">
    <citation type="journal article" date="2013" name="Science">
        <title>The Amborella genome and the evolution of flowering plants.</title>
        <authorList>
            <consortium name="Amborella Genome Project"/>
        </authorList>
    </citation>
    <scope>NUCLEOTIDE SEQUENCE [LARGE SCALE GENOMIC DNA]</scope>
</reference>
<evidence type="ECO:0000256" key="2">
    <source>
        <dbReference type="ARBA" id="ARBA00008300"/>
    </source>
</evidence>
<dbReference type="Proteomes" id="UP000017836">
    <property type="component" value="Unassembled WGS sequence"/>
</dbReference>
<dbReference type="PANTHER" id="PTHR13390">
    <property type="entry name" value="LIPASE"/>
    <property type="match status" value="1"/>
</dbReference>
<evidence type="ECO:0008006" key="7">
    <source>
        <dbReference type="Google" id="ProtNLM"/>
    </source>
</evidence>
<evidence type="ECO:0000256" key="1">
    <source>
        <dbReference type="ARBA" id="ARBA00004502"/>
    </source>
</evidence>
<dbReference type="GO" id="GO:0005811">
    <property type="term" value="C:lipid droplet"/>
    <property type="evidence" value="ECO:0000318"/>
    <property type="project" value="GO_Central"/>
</dbReference>
<dbReference type="eggNOG" id="ENOG502QUDI">
    <property type="taxonomic scope" value="Eukaryota"/>
</dbReference>
<dbReference type="Gene3D" id="3.40.50.1820">
    <property type="entry name" value="alpha/beta hydrolase"/>
    <property type="match status" value="1"/>
</dbReference>
<dbReference type="EMBL" id="KI392485">
    <property type="protein sequence ID" value="ERN16179.1"/>
    <property type="molecule type" value="Genomic_DNA"/>
</dbReference>
<protein>
    <recommendedName>
        <fullName evidence="7">Serine aminopeptidase S33 domain-containing protein</fullName>
    </recommendedName>
</protein>
<comment type="subcellular location">
    <subcellularLocation>
        <location evidence="1">Lipid droplet</location>
    </subcellularLocation>
</comment>
<evidence type="ECO:0000313" key="5">
    <source>
        <dbReference type="EMBL" id="ERN16179.1"/>
    </source>
</evidence>
<dbReference type="SUPFAM" id="SSF53474">
    <property type="entry name" value="alpha/beta-Hydrolases"/>
    <property type="match status" value="1"/>
</dbReference>
<name>U5D177_AMBTC</name>
<keyword evidence="3" id="KW-0551">Lipid droplet</keyword>
<keyword evidence="4" id="KW-0378">Hydrolase</keyword>
<evidence type="ECO:0000256" key="4">
    <source>
        <dbReference type="ARBA" id="ARBA00022801"/>
    </source>
</evidence>
<dbReference type="HOGENOM" id="CLU_018394_0_0_1"/>
<dbReference type="AlphaFoldDB" id="U5D177"/>
<organism evidence="5 6">
    <name type="scientific">Amborella trichopoda</name>
    <dbReference type="NCBI Taxonomy" id="13333"/>
    <lineage>
        <taxon>Eukaryota</taxon>
        <taxon>Viridiplantae</taxon>
        <taxon>Streptophyta</taxon>
        <taxon>Embryophyta</taxon>
        <taxon>Tracheophyta</taxon>
        <taxon>Spermatophyta</taxon>
        <taxon>Magnoliopsida</taxon>
        <taxon>Amborellales</taxon>
        <taxon>Amborellaceae</taxon>
        <taxon>Amborella</taxon>
    </lineage>
</organism>
<dbReference type="GO" id="GO:0016298">
    <property type="term" value="F:lipase activity"/>
    <property type="evidence" value="ECO:0007669"/>
    <property type="project" value="InterPro"/>
</dbReference>
<dbReference type="OMA" id="NEGFYAH"/>
<proteinExistence type="inferred from homology"/>
<sequence>MPLLSAYPFRCYPTRCEMGRGFSRLQWKKQAQLRLCNVSGFITELIEVHCDRPLLHVLFIPGNPGVVSFYKEFVEAIYGQLDEKASITAIGHISHTEKNWEKGRLFSLQEQIDHKIEFVDRQLQNSETPIVLVGHSIGSHISLEIFRRFPDKVAYCIGLYPFLTLNKESYQQIFIGTIAMSPILSTIISSLAALFGLLPNLISASLVKRSVGCSWSSSAVTATCTHLLKYHTVRNALFMAMTEFGKFSEEPDWTFIRRKGSQISFLFGIDDHWGPLSMFEEVNLTIVYA</sequence>